<dbReference type="AlphaFoldDB" id="A0A1X7TFG2"/>
<evidence type="ECO:0000256" key="2">
    <source>
        <dbReference type="ARBA" id="ARBA00022737"/>
    </source>
</evidence>
<dbReference type="SUPFAM" id="SSF117281">
    <property type="entry name" value="Kelch motif"/>
    <property type="match status" value="1"/>
</dbReference>
<evidence type="ECO:0000256" key="3">
    <source>
        <dbReference type="SAM" id="Coils"/>
    </source>
</evidence>
<dbReference type="eggNOG" id="KOG0379">
    <property type="taxonomic scope" value="Eukaryota"/>
</dbReference>
<dbReference type="InterPro" id="IPR011029">
    <property type="entry name" value="DEATH-like_dom_sf"/>
</dbReference>
<dbReference type="SUPFAM" id="SSF50965">
    <property type="entry name" value="Galactose oxidase, central domain"/>
    <property type="match status" value="1"/>
</dbReference>
<dbReference type="GO" id="GO:0007165">
    <property type="term" value="P:signal transduction"/>
    <property type="evidence" value="ECO:0007669"/>
    <property type="project" value="InterPro"/>
</dbReference>
<keyword evidence="2" id="KW-0677">Repeat</keyword>
<name>A0A1X7TFG2_AMPQE</name>
<dbReference type="EnsemblMetazoa" id="Aqu2.1.13418_001">
    <property type="protein sequence ID" value="Aqu2.1.13418_001"/>
    <property type="gene ID" value="Aqu2.1.13418"/>
</dbReference>
<evidence type="ECO:0000259" key="5">
    <source>
        <dbReference type="PROSITE" id="PS50017"/>
    </source>
</evidence>
<dbReference type="Pfam" id="PF24681">
    <property type="entry name" value="Kelch_KLHDC2_KLHL20_DRC7"/>
    <property type="match status" value="2"/>
</dbReference>
<feature type="region of interest" description="Disordered" evidence="4">
    <location>
        <begin position="333"/>
        <end position="372"/>
    </location>
</feature>
<dbReference type="InterPro" id="IPR000488">
    <property type="entry name" value="Death_dom"/>
</dbReference>
<proteinExistence type="predicted"/>
<evidence type="ECO:0000313" key="6">
    <source>
        <dbReference type="EnsemblMetazoa" id="Aqu2.1.13418_001"/>
    </source>
</evidence>
<keyword evidence="3" id="KW-0175">Coiled coil</keyword>
<dbReference type="CDD" id="cd01670">
    <property type="entry name" value="Death"/>
    <property type="match status" value="1"/>
</dbReference>
<accession>A0A1X7TFG2</accession>
<sequence length="1143" mass="130384">MISFEHDEVDHLLMIGGGGSKPAVQLPHYKYAESQRLKGLWCTNEHSIYNISSRKWSNPSIIGQCIPPAYDFIIEKINNTRAVLFGGVETDDDDTVTNNIYILEISISTVVFLAVFSIKKPEAIDQWPVGRYAHAGAIIITRLDCPMLVISGGRDENNDTLDDCWIFNVTQHSWIKLDVPHSVSERWGHSLSSFSMSSPRYVWIITVGGKCPSDSNYITKPNVAMLIELVTNSKGEWAVGDTLDTNGMNNEEYKKRYQQQLQIGGTIWLKEYQKPRKGDTADIEQTVQALMKSLEEKEREAQVFHQQMEQKEKEEVEKDQEIRRYCHQLQEKDMELQEKDRELQEKDRELQEKDRELQEAPHSERKKEEMEKKLEDKMLETKKFLEHLQQKDEMISKKIQNYNYELQKMKKELEDKESEIQKLNQLLQNKDKELTKRDQILKKHLTQDELKGVHVAAKNSFLIHSESTQLVNWEEYGIRITIPQGAVLPSDTVQVTITALIGGDFIFPEDTELVSAVYAINTSKPFLEPVKLEIQHCVSIKIPSHCNFSFATAPSDKTPYQFKLVNGGNFVSNGCYGNIYVSEFCLWSLIEYVRTSISFFTNKSYYGQVVREVRRPGREWLIKFLLSKDLNALKKHINEKFKNNETINDLYFLFEEENDFIEFCFDKPCPKGWSVTPYDTPTKVSQRAIDDYGSMSPPNFPQRLIKITAEPGEGADKYLNYPVTLRGIKSDIKKLNIVLTTDPVDGPTNHEELLNTSDLVGILDILKKHGYSGVSYYDLGLHLGLLPRTLNAIDNERGDISNHFRICLEKWLQQADDVKSKGGPTYDTLIQALRKIGENAVADGIERENERAAHCAVSVGDSLYVWGGDQADLPEIHDSEEKRRITSIIQHFTPSTGQWITRGTAGTPPLGMKGYCCTAINNQLYYFGGKCGHDNCFHNSITQLDTVSLQWRELELTDATRPVMRRGGGGMISFEHDGVHHLLMIGGRGSKPAVQLPHNKYIELPSGRWRTNEHSMYNLSSRKWSNPSIIGQCIPPASHFIIEKINNTRAVLFGGRETNDESENTFTSNIYILEISISTVFWQCVKKPEAIDQWPMGRCYHAGAIIITGSDCPMLVISGGEGDDDNLLDDCWIFNITQHSWIK</sequence>
<dbReference type="Gene3D" id="2.60.220.30">
    <property type="match status" value="1"/>
</dbReference>
<dbReference type="Gene3D" id="1.10.533.10">
    <property type="entry name" value="Death Domain, Fas"/>
    <property type="match status" value="1"/>
</dbReference>
<dbReference type="PANTHER" id="PTHR46093:SF18">
    <property type="entry name" value="FIBRONECTIN TYPE-III DOMAIN-CONTAINING PROTEIN"/>
    <property type="match status" value="1"/>
</dbReference>
<dbReference type="InterPro" id="IPR015915">
    <property type="entry name" value="Kelch-typ_b-propeller"/>
</dbReference>
<feature type="domain" description="Death" evidence="5">
    <location>
        <begin position="773"/>
        <end position="849"/>
    </location>
</feature>
<keyword evidence="1" id="KW-0880">Kelch repeat</keyword>
<feature type="coiled-coil region" evidence="3">
    <location>
        <begin position="399"/>
        <end position="433"/>
    </location>
</feature>
<dbReference type="OrthoDB" id="10251809at2759"/>
<dbReference type="SUPFAM" id="SSF47986">
    <property type="entry name" value="DEATH domain"/>
    <property type="match status" value="1"/>
</dbReference>
<protein>
    <recommendedName>
        <fullName evidence="5">Death domain-containing protein</fullName>
    </recommendedName>
</protein>
<dbReference type="InParanoid" id="A0A1X7TFG2"/>
<dbReference type="PROSITE" id="PS50017">
    <property type="entry name" value="DEATH_DOMAIN"/>
    <property type="match status" value="1"/>
</dbReference>
<dbReference type="Gene3D" id="2.120.10.80">
    <property type="entry name" value="Kelch-type beta propeller"/>
    <property type="match status" value="3"/>
</dbReference>
<dbReference type="InterPro" id="IPR011043">
    <property type="entry name" value="Gal_Oxase/kelch_b-propeller"/>
</dbReference>
<evidence type="ECO:0000256" key="4">
    <source>
        <dbReference type="SAM" id="MobiDB-lite"/>
    </source>
</evidence>
<evidence type="ECO:0000256" key="1">
    <source>
        <dbReference type="ARBA" id="ARBA00022441"/>
    </source>
</evidence>
<dbReference type="PANTHER" id="PTHR46093">
    <property type="entry name" value="ACYL-COA-BINDING DOMAIN-CONTAINING PROTEIN 5"/>
    <property type="match status" value="1"/>
</dbReference>
<organism evidence="6">
    <name type="scientific">Amphimedon queenslandica</name>
    <name type="common">Sponge</name>
    <dbReference type="NCBI Taxonomy" id="400682"/>
    <lineage>
        <taxon>Eukaryota</taxon>
        <taxon>Metazoa</taxon>
        <taxon>Porifera</taxon>
        <taxon>Demospongiae</taxon>
        <taxon>Heteroscleromorpha</taxon>
        <taxon>Haplosclerida</taxon>
        <taxon>Niphatidae</taxon>
        <taxon>Amphimedon</taxon>
    </lineage>
</organism>
<reference evidence="6" key="1">
    <citation type="submission" date="2017-05" db="UniProtKB">
        <authorList>
            <consortium name="EnsemblMetazoa"/>
        </authorList>
    </citation>
    <scope>IDENTIFICATION</scope>
</reference>